<gene>
    <name evidence="8" type="primary">lgt_2</name>
    <name evidence="8" type="ORF">PbB2_02937</name>
</gene>
<comment type="caution">
    <text evidence="8">The sequence shown here is derived from an EMBL/GenBank/DDBJ whole genome shotgun (WGS) entry which is preliminary data.</text>
</comment>
<keyword evidence="6 7" id="KW-0472">Membrane</keyword>
<accession>A0A2P2EDW6</accession>
<sequence length="291" mass="31744">MQMISASFLAKALWGFEIGGSWGGSAAQVEMGYKLAMTFPVTFSLGALTIPAHLIFEMLSYFLGYHYYRYLRARQGDVLDDEGRIGVIVGGILGAAILSKLLGLLEHPEQLRATQENLAFLVASKTIVGGLIGGLIGVEIAKKVMGISRSTGDLFCLPIILGMMIGRIGCFLQGASDGTWGHPTTWPTGMDGGDGVLRHPMPLYEIGILALIWLLLVQLRSRLTLPEGHLFGLFMSFYLGWRLVADFMKPNSLVMPFGLSAIQIACLLTLTYYMWVFLRPTTRSAANDGNT</sequence>
<feature type="transmembrane region" description="Helical" evidence="7">
    <location>
        <begin position="85"/>
        <end position="105"/>
    </location>
</feature>
<feature type="transmembrane region" description="Helical" evidence="7">
    <location>
        <begin position="228"/>
        <end position="245"/>
    </location>
</feature>
<evidence type="ECO:0000313" key="8">
    <source>
        <dbReference type="EMBL" id="GBF59245.1"/>
    </source>
</evidence>
<dbReference type="GO" id="GO:0008961">
    <property type="term" value="F:phosphatidylglycerol-prolipoprotein diacylglyceryl transferase activity"/>
    <property type="evidence" value="ECO:0007669"/>
    <property type="project" value="InterPro"/>
</dbReference>
<keyword evidence="2" id="KW-1003">Cell membrane</keyword>
<dbReference type="Proteomes" id="UP000245086">
    <property type="component" value="Unassembled WGS sequence"/>
</dbReference>
<dbReference type="GO" id="GO:0005886">
    <property type="term" value="C:plasma membrane"/>
    <property type="evidence" value="ECO:0007669"/>
    <property type="project" value="InterPro"/>
</dbReference>
<dbReference type="EMBL" id="BFBR01000011">
    <property type="protein sequence ID" value="GBF59245.1"/>
    <property type="molecule type" value="Genomic_DNA"/>
</dbReference>
<keyword evidence="5 7" id="KW-1133">Transmembrane helix</keyword>
<reference evidence="8 9" key="1">
    <citation type="journal article" date="2018" name="Genome Announc.">
        <title>Draft Genome Sequence of "Candidatus Phycosocius bacilliformis," an Alphaproteobacterial Ectosymbiont of the Hydrocarbon-Producing Green Alga Botryococcus braunii.</title>
        <authorList>
            <person name="Tanabe Y."/>
            <person name="Yamaguchi H."/>
            <person name="Watanabe M.M."/>
        </authorList>
    </citation>
    <scope>NUCLEOTIDE SEQUENCE [LARGE SCALE GENOMIC DNA]</scope>
    <source>
        <strain evidence="8 9">BOTRYCO-2</strain>
    </source>
</reference>
<feature type="transmembrane region" description="Helical" evidence="7">
    <location>
        <begin position="196"/>
        <end position="216"/>
    </location>
</feature>
<dbReference type="OrthoDB" id="871140at2"/>
<evidence type="ECO:0000256" key="3">
    <source>
        <dbReference type="ARBA" id="ARBA00022679"/>
    </source>
</evidence>
<dbReference type="PANTHER" id="PTHR30589:SF0">
    <property type="entry name" value="PHOSPHATIDYLGLYCEROL--PROLIPOPROTEIN DIACYLGLYCERYL TRANSFERASE"/>
    <property type="match status" value="1"/>
</dbReference>
<dbReference type="InterPro" id="IPR001640">
    <property type="entry name" value="Lgt"/>
</dbReference>
<evidence type="ECO:0000256" key="7">
    <source>
        <dbReference type="SAM" id="Phobius"/>
    </source>
</evidence>
<dbReference type="PANTHER" id="PTHR30589">
    <property type="entry name" value="PROLIPOPROTEIN DIACYLGLYCERYL TRANSFERASE"/>
    <property type="match status" value="1"/>
</dbReference>
<dbReference type="Pfam" id="PF01790">
    <property type="entry name" value="LGT"/>
    <property type="match status" value="1"/>
</dbReference>
<proteinExistence type="inferred from homology"/>
<evidence type="ECO:0000313" key="9">
    <source>
        <dbReference type="Proteomes" id="UP000245086"/>
    </source>
</evidence>
<keyword evidence="9" id="KW-1185">Reference proteome</keyword>
<keyword evidence="8" id="KW-0449">Lipoprotein</keyword>
<keyword evidence="3 8" id="KW-0808">Transferase</keyword>
<organism evidence="8 9">
    <name type="scientific">Candidatus Phycosocius bacilliformis</name>
    <dbReference type="NCBI Taxonomy" id="1445552"/>
    <lineage>
        <taxon>Bacteria</taxon>
        <taxon>Pseudomonadati</taxon>
        <taxon>Pseudomonadota</taxon>
        <taxon>Alphaproteobacteria</taxon>
        <taxon>Caulobacterales</taxon>
        <taxon>Caulobacterales incertae sedis</taxon>
        <taxon>Candidatus Phycosocius</taxon>
    </lineage>
</organism>
<evidence type="ECO:0000256" key="6">
    <source>
        <dbReference type="ARBA" id="ARBA00023136"/>
    </source>
</evidence>
<protein>
    <submittedName>
        <fullName evidence="8">Prolipoprotein diacylglyceryl transferase</fullName>
    </submittedName>
</protein>
<evidence type="ECO:0000256" key="1">
    <source>
        <dbReference type="ARBA" id="ARBA00007150"/>
    </source>
</evidence>
<comment type="similarity">
    <text evidence="1">Belongs to the Lgt family.</text>
</comment>
<feature type="transmembrane region" description="Helical" evidence="7">
    <location>
        <begin position="153"/>
        <end position="176"/>
    </location>
</feature>
<evidence type="ECO:0000256" key="2">
    <source>
        <dbReference type="ARBA" id="ARBA00022475"/>
    </source>
</evidence>
<dbReference type="GO" id="GO:0042158">
    <property type="term" value="P:lipoprotein biosynthetic process"/>
    <property type="evidence" value="ECO:0007669"/>
    <property type="project" value="InterPro"/>
</dbReference>
<evidence type="ECO:0000256" key="4">
    <source>
        <dbReference type="ARBA" id="ARBA00022692"/>
    </source>
</evidence>
<feature type="transmembrane region" description="Helical" evidence="7">
    <location>
        <begin position="257"/>
        <end position="278"/>
    </location>
</feature>
<name>A0A2P2EDW6_9PROT</name>
<feature type="transmembrane region" description="Helical" evidence="7">
    <location>
        <begin position="42"/>
        <end position="64"/>
    </location>
</feature>
<dbReference type="AlphaFoldDB" id="A0A2P2EDW6"/>
<evidence type="ECO:0000256" key="5">
    <source>
        <dbReference type="ARBA" id="ARBA00022989"/>
    </source>
</evidence>
<keyword evidence="4 7" id="KW-0812">Transmembrane</keyword>
<feature type="transmembrane region" description="Helical" evidence="7">
    <location>
        <begin position="117"/>
        <end position="141"/>
    </location>
</feature>